<comment type="caution">
    <text evidence="1">The sequence shown here is derived from an EMBL/GenBank/DDBJ whole genome shotgun (WGS) entry which is preliminary data.</text>
</comment>
<gene>
    <name evidence="1" type="ORF">EV702DRAFT_1180831</name>
</gene>
<evidence type="ECO:0000313" key="2">
    <source>
        <dbReference type="Proteomes" id="UP000714275"/>
    </source>
</evidence>
<name>A0A9P7CZS8_9AGAM</name>
<protein>
    <submittedName>
        <fullName evidence="1">Uncharacterized protein</fullName>
    </submittedName>
</protein>
<dbReference type="OrthoDB" id="3252106at2759"/>
<keyword evidence="2" id="KW-1185">Reference proteome</keyword>
<proteinExistence type="predicted"/>
<organism evidence="1 2">
    <name type="scientific">Suillus placidus</name>
    <dbReference type="NCBI Taxonomy" id="48579"/>
    <lineage>
        <taxon>Eukaryota</taxon>
        <taxon>Fungi</taxon>
        <taxon>Dikarya</taxon>
        <taxon>Basidiomycota</taxon>
        <taxon>Agaricomycotina</taxon>
        <taxon>Agaricomycetes</taxon>
        <taxon>Agaricomycetidae</taxon>
        <taxon>Boletales</taxon>
        <taxon>Suillineae</taxon>
        <taxon>Suillaceae</taxon>
        <taxon>Suillus</taxon>
    </lineage>
</organism>
<reference evidence="1" key="1">
    <citation type="journal article" date="2020" name="New Phytol.">
        <title>Comparative genomics reveals dynamic genome evolution in host specialist ectomycorrhizal fungi.</title>
        <authorList>
            <person name="Lofgren L.A."/>
            <person name="Nguyen N.H."/>
            <person name="Vilgalys R."/>
            <person name="Ruytinx J."/>
            <person name="Liao H.L."/>
            <person name="Branco S."/>
            <person name="Kuo A."/>
            <person name="LaButti K."/>
            <person name="Lipzen A."/>
            <person name="Andreopoulos W."/>
            <person name="Pangilinan J."/>
            <person name="Riley R."/>
            <person name="Hundley H."/>
            <person name="Na H."/>
            <person name="Barry K."/>
            <person name="Grigoriev I.V."/>
            <person name="Stajich J.E."/>
            <person name="Kennedy P.G."/>
        </authorList>
    </citation>
    <scope>NUCLEOTIDE SEQUENCE</scope>
    <source>
        <strain evidence="1">DOB743</strain>
    </source>
</reference>
<accession>A0A9P7CZS8</accession>
<dbReference type="Pfam" id="PF18759">
    <property type="entry name" value="Plavaka"/>
    <property type="match status" value="1"/>
</dbReference>
<dbReference type="Proteomes" id="UP000714275">
    <property type="component" value="Unassembled WGS sequence"/>
</dbReference>
<dbReference type="InterPro" id="IPR041078">
    <property type="entry name" value="Plavaka"/>
</dbReference>
<dbReference type="EMBL" id="JABBWD010000043">
    <property type="protein sequence ID" value="KAG1774254.1"/>
    <property type="molecule type" value="Genomic_DNA"/>
</dbReference>
<sequence>MSHGSVDHGANVAYGAHANDENPYHPFNSQIEWEVARWAKLHGATSTAFSDLLSINGVSERLGLSFKNANELNKIINYELPTGRPKFKREQVVVAGESFDVYYRDIIECIKSLYGDPDFARYLTFAPERHYTDEDQTVRLFHDMYTGKWWWNMQKKLDQHCPGGTIIPIIISTDKTQVTMFRNKSAYPVYLTIGNIPKEIHCKSSRGGHILLAYLPTTHLEQITNKASRRRSLANLYHACLSRVLAPLEHAGLEGINMHSGDGALRHCHPLFASFVGDYPEQLLATGIKFGDCPKCDVEKDDTESNTVLDALAALDQGNLAFVRACAAVGIKPVIHPFWEKLPFANIFQGVTPDGLVKHLLAWLEAACGATEIDAHCRRLPPNHHIRLFTKGITTLLHICRFLLGIIIDICLPNNINAGRLLRAVRGLLDFVYLAQYPCHSTETLQLLDEALDLFHENKLIFIDLGIRNNFNLPKLHAARHYSLMIMLFGSTDNYNTEYTERLHIDLAKDAYRATNHKDEFAQMTRWLERKEKILRHEKYIIMMKHPSAKSISLEKLTTDYGATHFRDALARYIAQQSRGNDPAPLHGHALDVLAHDIHFPFRQLPVFHKVKWCSVDARGHGDARVTLDSVHAKPQCKFGSRLIARRSDTALVRLRMNSKDLRDFGVGQIRVMFTFPPKSIPLLFPPTVHLPTHLAYVKWFTPFPPAPDRNSGLYKLSRSLRGGDTVASIVPVADIERSVHLIPRFGVMAPQEWTSDTVLEDCDTFWLNSYIDRYTFSMFR</sequence>
<evidence type="ECO:0000313" key="1">
    <source>
        <dbReference type="EMBL" id="KAG1774254.1"/>
    </source>
</evidence>
<dbReference type="AlphaFoldDB" id="A0A9P7CZS8"/>